<proteinExistence type="predicted"/>
<comment type="caution">
    <text evidence="1">Lacks conserved residue(s) required for the propagation of feature annotation.</text>
</comment>
<reference evidence="5" key="1">
    <citation type="journal article" date="2023" name="DNA Res.">
        <title>Chromosome-level genome assembly of Phrynocephalus forsythii using third-generation DNA sequencing and Hi-C analysis.</title>
        <authorList>
            <person name="Qi Y."/>
            <person name="Zhao W."/>
            <person name="Zhao Y."/>
            <person name="Niu C."/>
            <person name="Cao S."/>
            <person name="Zhang Y."/>
        </authorList>
    </citation>
    <scope>NUCLEOTIDE SEQUENCE</scope>
    <source>
        <tissue evidence="5">Muscle</tissue>
    </source>
</reference>
<feature type="disulfide bond" evidence="1">
    <location>
        <begin position="157"/>
        <end position="172"/>
    </location>
</feature>
<feature type="repeat" description="TNFR-Cys" evidence="1">
    <location>
        <begin position="113"/>
        <end position="155"/>
    </location>
</feature>
<dbReference type="AlphaFoldDB" id="A0A9Q1AXW1"/>
<sequence>MVPLGLLPVFVAALIECSQIYEHQEKHPSELEVESSLLQMKAAEALGPVVILHKAASGKQSSLHSSGRGRRELLCSKGEYAHPDGSHCCMKCHKGTHVAEHCSGQDKATKCSVCGQGEFMALENFREQCFGCGNCRPSFGQITLSNCTSDRDTICGCGKNQYQTSNTPEFFCRNCSSCQNGTIRQHCTRFNDTICECLPGYFLRTDENSCSPCSSCNNPACKRRCEALLPSVKNPSNSEQLMFILSSLVVLFGAGCVFLLARKVAKQTCKKNQKPSSGLPSLDPEPTRELTLKVADCPLLVLPLGTKRVATECHKCVAARLCKICTRKTDTKSS</sequence>
<dbReference type="GO" id="GO:0043120">
    <property type="term" value="F:tumor necrosis factor binding"/>
    <property type="evidence" value="ECO:0007669"/>
    <property type="project" value="TreeGrafter"/>
</dbReference>
<dbReference type="GO" id="GO:0005031">
    <property type="term" value="F:tumor necrosis factor receptor activity"/>
    <property type="evidence" value="ECO:0007669"/>
    <property type="project" value="TreeGrafter"/>
</dbReference>
<protein>
    <recommendedName>
        <fullName evidence="4">TNFR-Cys domain-containing protein</fullName>
    </recommendedName>
</protein>
<evidence type="ECO:0000313" key="6">
    <source>
        <dbReference type="Proteomes" id="UP001142489"/>
    </source>
</evidence>
<dbReference type="Pfam" id="PF00020">
    <property type="entry name" value="TNFR_c6"/>
    <property type="match status" value="2"/>
</dbReference>
<gene>
    <name evidence="5" type="ORF">JRQ81_004163</name>
</gene>
<dbReference type="GO" id="GO:0045121">
    <property type="term" value="C:membrane raft"/>
    <property type="evidence" value="ECO:0007669"/>
    <property type="project" value="TreeGrafter"/>
</dbReference>
<dbReference type="Proteomes" id="UP001142489">
    <property type="component" value="Unassembled WGS sequence"/>
</dbReference>
<evidence type="ECO:0000256" key="3">
    <source>
        <dbReference type="SAM" id="SignalP"/>
    </source>
</evidence>
<feature type="transmembrane region" description="Helical" evidence="2">
    <location>
        <begin position="241"/>
        <end position="261"/>
    </location>
</feature>
<keyword evidence="6" id="KW-1185">Reference proteome</keyword>
<dbReference type="GO" id="GO:0043235">
    <property type="term" value="C:receptor complex"/>
    <property type="evidence" value="ECO:0007669"/>
    <property type="project" value="TreeGrafter"/>
</dbReference>
<evidence type="ECO:0000259" key="4">
    <source>
        <dbReference type="PROSITE" id="PS50050"/>
    </source>
</evidence>
<dbReference type="PANTHER" id="PTHR46861:SF1">
    <property type="entry name" value="TUMOR NECROSIS FACTOR RECEPTOR SUPERFAMILY MEMBER 1A"/>
    <property type="match status" value="1"/>
</dbReference>
<accession>A0A9Q1AXW1</accession>
<dbReference type="GO" id="GO:0006954">
    <property type="term" value="P:inflammatory response"/>
    <property type="evidence" value="ECO:0007669"/>
    <property type="project" value="TreeGrafter"/>
</dbReference>
<keyword evidence="2" id="KW-0472">Membrane</keyword>
<feature type="domain" description="TNFR-Cys" evidence="4">
    <location>
        <begin position="156"/>
        <end position="195"/>
    </location>
</feature>
<dbReference type="InterPro" id="IPR052493">
    <property type="entry name" value="TNFRSF1A"/>
</dbReference>
<dbReference type="FunFam" id="2.10.50.10:FF:000020">
    <property type="entry name" value="Tumor necrosis factor receptor superfamily member 1A"/>
    <property type="match status" value="1"/>
</dbReference>
<dbReference type="Gene3D" id="2.10.50.10">
    <property type="entry name" value="Tumor Necrosis Factor Receptor, subunit A, domain 2"/>
    <property type="match status" value="2"/>
</dbReference>
<dbReference type="PANTHER" id="PTHR46861">
    <property type="entry name" value="TUMOR NECROSIS FACTOR RECEPTOR SUPERFAMILY MEMBER 1A"/>
    <property type="match status" value="1"/>
</dbReference>
<feature type="domain" description="TNFR-Cys" evidence="4">
    <location>
        <begin position="113"/>
        <end position="155"/>
    </location>
</feature>
<keyword evidence="3" id="KW-0732">Signal</keyword>
<dbReference type="InterPro" id="IPR001368">
    <property type="entry name" value="TNFR/NGFR_Cys_rich_reg"/>
</dbReference>
<comment type="caution">
    <text evidence="5">The sequence shown here is derived from an EMBL/GenBank/DDBJ whole genome shotgun (WGS) entry which is preliminary data.</text>
</comment>
<evidence type="ECO:0000256" key="1">
    <source>
        <dbReference type="PROSITE-ProRule" id="PRU00206"/>
    </source>
</evidence>
<evidence type="ECO:0000313" key="5">
    <source>
        <dbReference type="EMBL" id="KAJ7318001.1"/>
    </source>
</evidence>
<dbReference type="OrthoDB" id="9408020at2759"/>
<dbReference type="PROSITE" id="PS00652">
    <property type="entry name" value="TNFR_NGFR_1"/>
    <property type="match status" value="1"/>
</dbReference>
<feature type="disulfide bond" evidence="1">
    <location>
        <begin position="114"/>
        <end position="129"/>
    </location>
</feature>
<organism evidence="5 6">
    <name type="scientific">Phrynocephalus forsythii</name>
    <dbReference type="NCBI Taxonomy" id="171643"/>
    <lineage>
        <taxon>Eukaryota</taxon>
        <taxon>Metazoa</taxon>
        <taxon>Chordata</taxon>
        <taxon>Craniata</taxon>
        <taxon>Vertebrata</taxon>
        <taxon>Euteleostomi</taxon>
        <taxon>Lepidosauria</taxon>
        <taxon>Squamata</taxon>
        <taxon>Bifurcata</taxon>
        <taxon>Unidentata</taxon>
        <taxon>Episquamata</taxon>
        <taxon>Toxicofera</taxon>
        <taxon>Iguania</taxon>
        <taxon>Acrodonta</taxon>
        <taxon>Agamidae</taxon>
        <taxon>Agaminae</taxon>
        <taxon>Phrynocephalus</taxon>
    </lineage>
</organism>
<feature type="chain" id="PRO_5040307534" description="TNFR-Cys domain-containing protein" evidence="3">
    <location>
        <begin position="18"/>
        <end position="334"/>
    </location>
</feature>
<feature type="repeat" description="TNFR-Cys" evidence="1">
    <location>
        <begin position="156"/>
        <end position="195"/>
    </location>
</feature>
<name>A0A9Q1AXW1_9SAUR</name>
<dbReference type="EMBL" id="JAPFRF010000011">
    <property type="protein sequence ID" value="KAJ7318001.1"/>
    <property type="molecule type" value="Genomic_DNA"/>
</dbReference>
<feature type="signal peptide" evidence="3">
    <location>
        <begin position="1"/>
        <end position="17"/>
    </location>
</feature>
<keyword evidence="2" id="KW-1133">Transmembrane helix</keyword>
<keyword evidence="2" id="KW-0812">Transmembrane</keyword>
<evidence type="ECO:0000256" key="2">
    <source>
        <dbReference type="SAM" id="Phobius"/>
    </source>
</evidence>
<keyword evidence="1" id="KW-1015">Disulfide bond</keyword>
<dbReference type="SMART" id="SM00208">
    <property type="entry name" value="TNFR"/>
    <property type="match status" value="3"/>
</dbReference>
<dbReference type="PROSITE" id="PS50050">
    <property type="entry name" value="TNFR_NGFR_2"/>
    <property type="match status" value="2"/>
</dbReference>
<dbReference type="SUPFAM" id="SSF57586">
    <property type="entry name" value="TNF receptor-like"/>
    <property type="match status" value="3"/>
</dbReference>